<accession>A0A6H1ZFE7</accession>
<organism evidence="1">
    <name type="scientific">viral metagenome</name>
    <dbReference type="NCBI Taxonomy" id="1070528"/>
    <lineage>
        <taxon>unclassified sequences</taxon>
        <taxon>metagenomes</taxon>
        <taxon>organismal metagenomes</taxon>
    </lineage>
</organism>
<dbReference type="EMBL" id="MT144004">
    <property type="protein sequence ID" value="QJA46192.1"/>
    <property type="molecule type" value="Genomic_DNA"/>
</dbReference>
<protein>
    <submittedName>
        <fullName evidence="1">Uncharacterized protein</fullName>
    </submittedName>
</protein>
<reference evidence="1" key="1">
    <citation type="submission" date="2020-03" db="EMBL/GenBank/DDBJ databases">
        <title>The deep terrestrial virosphere.</title>
        <authorList>
            <person name="Holmfeldt K."/>
            <person name="Nilsson E."/>
            <person name="Simone D."/>
            <person name="Lopez-Fernandez M."/>
            <person name="Wu X."/>
            <person name="de Brujin I."/>
            <person name="Lundin D."/>
            <person name="Andersson A."/>
            <person name="Bertilsson S."/>
            <person name="Dopson M."/>
        </authorList>
    </citation>
    <scope>NUCLEOTIDE SEQUENCE</scope>
    <source>
        <strain evidence="1">TM448A00336</strain>
        <strain evidence="2">TM448B01973</strain>
    </source>
</reference>
<proteinExistence type="predicted"/>
<evidence type="ECO:0000313" key="1">
    <source>
        <dbReference type="EMBL" id="QJA46192.1"/>
    </source>
</evidence>
<sequence length="238" mass="26883">MIEHFPQALEVATGQRLWHKLTLDGNESALKATTVAALSTWDPSGNVLLSAETMTQYGATAWYYYDVDASAYTKGMYYRASVVWTDETFELEHTESFLFDVVREAWNKPLITTEEIDNLFPAWKGVRPGAWTDWSEPIKAAHRDLMWSLRSVEQNGDLLRPYLILDRGKLYACELAIVLYNIVAACSKLEALREERSKIAQAALVSATAGPYIYDKDDDTLVDADEEDTVFSGAMFTR</sequence>
<dbReference type="EMBL" id="MT144856">
    <property type="protein sequence ID" value="QJI00497.1"/>
    <property type="molecule type" value="Genomic_DNA"/>
</dbReference>
<dbReference type="AlphaFoldDB" id="A0A6H1ZFE7"/>
<name>A0A6H1ZFE7_9ZZZZ</name>
<evidence type="ECO:0000313" key="2">
    <source>
        <dbReference type="EMBL" id="QJI00497.1"/>
    </source>
</evidence>
<gene>
    <name evidence="1" type="ORF">TM448A00336_0041</name>
    <name evidence="2" type="ORF">TM448B01973_0008</name>
</gene>